<dbReference type="AlphaFoldDB" id="A0AAU8CJN5"/>
<evidence type="ECO:0000256" key="4">
    <source>
        <dbReference type="ARBA" id="ARBA00022692"/>
    </source>
</evidence>
<dbReference type="InterPro" id="IPR000595">
    <property type="entry name" value="cNMP-bd_dom"/>
</dbReference>
<dbReference type="PROSITE" id="PS00888">
    <property type="entry name" value="CNMP_BINDING_1"/>
    <property type="match status" value="1"/>
</dbReference>
<dbReference type="RefSeq" id="WP_353645400.1">
    <property type="nucleotide sequence ID" value="NZ_CP159253.1"/>
</dbReference>
<evidence type="ECO:0000313" key="10">
    <source>
        <dbReference type="EMBL" id="XCG47056.1"/>
    </source>
</evidence>
<feature type="domain" description="Cyclic nucleotide-binding" evidence="9">
    <location>
        <begin position="449"/>
        <end position="546"/>
    </location>
</feature>
<evidence type="ECO:0000256" key="1">
    <source>
        <dbReference type="ARBA" id="ARBA00004141"/>
    </source>
</evidence>
<dbReference type="PROSITE" id="PS50042">
    <property type="entry name" value="CNMP_BINDING_3"/>
    <property type="match status" value="1"/>
</dbReference>
<dbReference type="InterPro" id="IPR006153">
    <property type="entry name" value="Cation/H_exchanger_TM"/>
</dbReference>
<proteinExistence type="inferred from homology"/>
<feature type="transmembrane region" description="Helical" evidence="8">
    <location>
        <begin position="190"/>
        <end position="211"/>
    </location>
</feature>
<dbReference type="PRINTS" id="PR00103">
    <property type="entry name" value="CAMPKINASE"/>
</dbReference>
<dbReference type="PANTHER" id="PTHR42751:SF1">
    <property type="entry name" value="CATION_PROTON ANTIPORTER YBAL-RELATED"/>
    <property type="match status" value="1"/>
</dbReference>
<evidence type="ECO:0000256" key="2">
    <source>
        <dbReference type="ARBA" id="ARBA00005551"/>
    </source>
</evidence>
<feature type="transmembrane region" description="Helical" evidence="8">
    <location>
        <begin position="32"/>
        <end position="51"/>
    </location>
</feature>
<protein>
    <submittedName>
        <fullName evidence="10">Cation:proton antiporter</fullName>
    </submittedName>
</protein>
<feature type="transmembrane region" description="Helical" evidence="8">
    <location>
        <begin position="116"/>
        <end position="136"/>
    </location>
</feature>
<dbReference type="Pfam" id="PF00027">
    <property type="entry name" value="cNMP_binding"/>
    <property type="match status" value="1"/>
</dbReference>
<evidence type="ECO:0000256" key="5">
    <source>
        <dbReference type="ARBA" id="ARBA00022989"/>
    </source>
</evidence>
<sequence>MPHDVNLVATIAVGFVLASIFGYLADRLRLPALVGYLVAGIFIGPFTPGFVADADMAGQLAEIGIILLMFGVGLHFSASDLLAVRGVVVVGALGQILLATLLGVGLTWLWGWSIGYGIVFGLCVSVASTVVLLKALEERNLVDSMQGRVAVGWLIVEDLAMVLALVLLPVFAETMGGHAEADSGASSAPIALTILLTLSKVAGFALVAGLIGPRVMPWILIKVARTGSRELFTLSVLAMALGIAFGSAAAFGVSFALGAFFAGVIMGESQLSHRAAANSLPLQDAFSVLFFVSIGMLFDPTILVEKPLEVLAVVALAALGKPINAFLIILVLRYPVRLALGIAAGIAQIGEFSFILAGLGATYGLVTQEGQSLILAAALLAITINPLAFAAAEALERWISSRFPQWSTNFGRRRERVLAVELDRIRAQAKKRENEQARKITEFVETFPLFAAIDAEAQEELLLLFVPKAASPGERVVREGERGDAMYFVVSGTVEVDVNGTEVQLNAGSFFGEMALLTGAPRTADVTAVDYCNFLVLSLRDFRLFMSRHPAVRAAVQAMAEERLAMNRAAATSSEHHDERLDQGAAVTDR</sequence>
<accession>A0AAU8CJN5</accession>
<dbReference type="Gene3D" id="1.20.1530.20">
    <property type="match status" value="1"/>
</dbReference>
<feature type="transmembrane region" description="Helical" evidence="8">
    <location>
        <begin position="285"/>
        <end position="303"/>
    </location>
</feature>
<gene>
    <name evidence="10" type="ORF">ABVK50_17295</name>
</gene>
<evidence type="ECO:0000256" key="7">
    <source>
        <dbReference type="SAM" id="MobiDB-lite"/>
    </source>
</evidence>
<feature type="transmembrane region" description="Helical" evidence="8">
    <location>
        <begin position="338"/>
        <end position="366"/>
    </location>
</feature>
<feature type="transmembrane region" description="Helical" evidence="8">
    <location>
        <begin position="148"/>
        <end position="170"/>
    </location>
</feature>
<comment type="subcellular location">
    <subcellularLocation>
        <location evidence="1">Membrane</location>
        <topology evidence="1">Multi-pass membrane protein</topology>
    </subcellularLocation>
</comment>
<feature type="transmembrane region" description="Helical" evidence="8">
    <location>
        <begin position="310"/>
        <end position="332"/>
    </location>
</feature>
<dbReference type="SMART" id="SM00100">
    <property type="entry name" value="cNMP"/>
    <property type="match status" value="1"/>
</dbReference>
<dbReference type="Gene3D" id="2.60.120.10">
    <property type="entry name" value="Jelly Rolls"/>
    <property type="match status" value="1"/>
</dbReference>
<dbReference type="PANTHER" id="PTHR42751">
    <property type="entry name" value="SODIUM/HYDROGEN EXCHANGER FAMILY/TRKA DOMAIN PROTEIN"/>
    <property type="match status" value="1"/>
</dbReference>
<keyword evidence="5 8" id="KW-1133">Transmembrane helix</keyword>
<dbReference type="InterPro" id="IPR018488">
    <property type="entry name" value="cNMP-bd_CS"/>
</dbReference>
<evidence type="ECO:0000256" key="8">
    <source>
        <dbReference type="SAM" id="Phobius"/>
    </source>
</evidence>
<feature type="region of interest" description="Disordered" evidence="7">
    <location>
        <begin position="568"/>
        <end position="590"/>
    </location>
</feature>
<feature type="transmembrane region" description="Helical" evidence="8">
    <location>
        <begin position="6"/>
        <end position="25"/>
    </location>
</feature>
<evidence type="ECO:0000256" key="6">
    <source>
        <dbReference type="ARBA" id="ARBA00023136"/>
    </source>
</evidence>
<feature type="compositionally biased region" description="Basic and acidic residues" evidence="7">
    <location>
        <begin position="574"/>
        <end position="590"/>
    </location>
</feature>
<organism evidence="10">
    <name type="scientific">Mesorhizobium sp. WSM2240</name>
    <dbReference type="NCBI Taxonomy" id="3228851"/>
    <lineage>
        <taxon>Bacteria</taxon>
        <taxon>Pseudomonadati</taxon>
        <taxon>Pseudomonadota</taxon>
        <taxon>Alphaproteobacteria</taxon>
        <taxon>Hyphomicrobiales</taxon>
        <taxon>Phyllobacteriaceae</taxon>
        <taxon>Mesorhizobium</taxon>
    </lineage>
</organism>
<keyword evidence="3" id="KW-0813">Transport</keyword>
<name>A0AAU8CJN5_9HYPH</name>
<reference evidence="10" key="1">
    <citation type="submission" date="2024-06" db="EMBL/GenBank/DDBJ databases">
        <title>Mesorhizobium karijinii sp. nov., a symbiont of the iconic Swainsona formosa from arid Australia.</title>
        <authorList>
            <person name="Hill Y.J."/>
            <person name="Watkin E.L.J."/>
            <person name="O'Hara G.W."/>
            <person name="Terpolilli J."/>
            <person name="Tye M.L."/>
            <person name="Kohlmeier M.G."/>
        </authorList>
    </citation>
    <scope>NUCLEOTIDE SEQUENCE</scope>
    <source>
        <strain evidence="10">WSM2240</strain>
    </source>
</reference>
<dbReference type="SUPFAM" id="SSF51206">
    <property type="entry name" value="cAMP-binding domain-like"/>
    <property type="match status" value="1"/>
</dbReference>
<dbReference type="GO" id="GO:0016020">
    <property type="term" value="C:membrane"/>
    <property type="evidence" value="ECO:0007669"/>
    <property type="project" value="UniProtKB-SubCell"/>
</dbReference>
<keyword evidence="6 8" id="KW-0472">Membrane</keyword>
<evidence type="ECO:0000259" key="9">
    <source>
        <dbReference type="PROSITE" id="PS50042"/>
    </source>
</evidence>
<dbReference type="CDD" id="cd00038">
    <property type="entry name" value="CAP_ED"/>
    <property type="match status" value="1"/>
</dbReference>
<comment type="similarity">
    <text evidence="2">Belongs to the monovalent cation:proton antiporter 2 (CPA2) transporter (TC 2.A.37) family.</text>
</comment>
<dbReference type="InterPro" id="IPR038770">
    <property type="entry name" value="Na+/solute_symporter_sf"/>
</dbReference>
<feature type="transmembrane region" description="Helical" evidence="8">
    <location>
        <begin position="88"/>
        <end position="110"/>
    </location>
</feature>
<dbReference type="InterPro" id="IPR018490">
    <property type="entry name" value="cNMP-bd_dom_sf"/>
</dbReference>
<evidence type="ECO:0000256" key="3">
    <source>
        <dbReference type="ARBA" id="ARBA00022448"/>
    </source>
</evidence>
<dbReference type="GO" id="GO:0015297">
    <property type="term" value="F:antiporter activity"/>
    <property type="evidence" value="ECO:0007669"/>
    <property type="project" value="InterPro"/>
</dbReference>
<feature type="transmembrane region" description="Helical" evidence="8">
    <location>
        <begin position="57"/>
        <end position="76"/>
    </location>
</feature>
<feature type="transmembrane region" description="Helical" evidence="8">
    <location>
        <begin position="373"/>
        <end position="392"/>
    </location>
</feature>
<feature type="transmembrane region" description="Helical" evidence="8">
    <location>
        <begin position="232"/>
        <end position="265"/>
    </location>
</feature>
<dbReference type="Pfam" id="PF00999">
    <property type="entry name" value="Na_H_Exchanger"/>
    <property type="match status" value="1"/>
</dbReference>
<dbReference type="InterPro" id="IPR014710">
    <property type="entry name" value="RmlC-like_jellyroll"/>
</dbReference>
<dbReference type="GO" id="GO:1902600">
    <property type="term" value="P:proton transmembrane transport"/>
    <property type="evidence" value="ECO:0007669"/>
    <property type="project" value="InterPro"/>
</dbReference>
<dbReference type="EMBL" id="CP159253">
    <property type="protein sequence ID" value="XCG47056.1"/>
    <property type="molecule type" value="Genomic_DNA"/>
</dbReference>
<keyword evidence="4 8" id="KW-0812">Transmembrane</keyword>
<dbReference type="PROSITE" id="PS00889">
    <property type="entry name" value="CNMP_BINDING_2"/>
    <property type="match status" value="1"/>
</dbReference>